<protein>
    <submittedName>
        <fullName evidence="3">Uncharacterized protein</fullName>
    </submittedName>
</protein>
<feature type="transmembrane region" description="Helical" evidence="2">
    <location>
        <begin position="6"/>
        <end position="30"/>
    </location>
</feature>
<evidence type="ECO:0000313" key="3">
    <source>
        <dbReference type="EMBL" id="KKM73666.1"/>
    </source>
</evidence>
<name>A0A0F9KFZ6_9ZZZZ</name>
<feature type="compositionally biased region" description="Basic and acidic residues" evidence="1">
    <location>
        <begin position="34"/>
        <end position="45"/>
    </location>
</feature>
<accession>A0A0F9KFZ6</accession>
<proteinExistence type="predicted"/>
<evidence type="ECO:0000256" key="1">
    <source>
        <dbReference type="SAM" id="MobiDB-lite"/>
    </source>
</evidence>
<comment type="caution">
    <text evidence="3">The sequence shown here is derived from an EMBL/GenBank/DDBJ whole genome shotgun (WGS) entry which is preliminary data.</text>
</comment>
<reference evidence="3" key="1">
    <citation type="journal article" date="2015" name="Nature">
        <title>Complex archaea that bridge the gap between prokaryotes and eukaryotes.</title>
        <authorList>
            <person name="Spang A."/>
            <person name="Saw J.H."/>
            <person name="Jorgensen S.L."/>
            <person name="Zaremba-Niedzwiedzka K."/>
            <person name="Martijn J."/>
            <person name="Lind A.E."/>
            <person name="van Eijk R."/>
            <person name="Schleper C."/>
            <person name="Guy L."/>
            <person name="Ettema T.J."/>
        </authorList>
    </citation>
    <scope>NUCLEOTIDE SEQUENCE</scope>
</reference>
<keyword evidence="2" id="KW-0812">Transmembrane</keyword>
<evidence type="ECO:0000256" key="2">
    <source>
        <dbReference type="SAM" id="Phobius"/>
    </source>
</evidence>
<dbReference type="AlphaFoldDB" id="A0A0F9KFZ6"/>
<gene>
    <name evidence="3" type="ORF">LCGC14_1408110</name>
</gene>
<keyword evidence="2" id="KW-0472">Membrane</keyword>
<dbReference type="EMBL" id="LAZR01009266">
    <property type="protein sequence ID" value="KKM73666.1"/>
    <property type="molecule type" value="Genomic_DNA"/>
</dbReference>
<sequence length="142" mass="15745">MENEIVYAVFPLLPFAVGAGASLLSGLFGGGSKPSEREKRLKGEFDTATGAEGRESRESRQAQRDFDPRSAVLESTRAQFEILRPEFEDQQERLVGSAVGQGRLRTGFLTEDQEDLDRRQKDRLAQFASRQALGAEALNLIE</sequence>
<organism evidence="3">
    <name type="scientific">marine sediment metagenome</name>
    <dbReference type="NCBI Taxonomy" id="412755"/>
    <lineage>
        <taxon>unclassified sequences</taxon>
        <taxon>metagenomes</taxon>
        <taxon>ecological metagenomes</taxon>
    </lineage>
</organism>
<feature type="region of interest" description="Disordered" evidence="1">
    <location>
        <begin position="30"/>
        <end position="70"/>
    </location>
</feature>
<keyword evidence="2" id="KW-1133">Transmembrane helix</keyword>
<feature type="compositionally biased region" description="Basic and acidic residues" evidence="1">
    <location>
        <begin position="52"/>
        <end position="68"/>
    </location>
</feature>